<dbReference type="CDD" id="cd06261">
    <property type="entry name" value="TM_PBP2"/>
    <property type="match status" value="1"/>
</dbReference>
<dbReference type="AlphaFoldDB" id="A0A858RMW2"/>
<dbReference type="PROSITE" id="PS50928">
    <property type="entry name" value="ABC_TM1"/>
    <property type="match status" value="1"/>
</dbReference>
<evidence type="ECO:0000313" key="11">
    <source>
        <dbReference type="EMBL" id="QJE97921.1"/>
    </source>
</evidence>
<dbReference type="RefSeq" id="WP_169456347.1">
    <property type="nucleotide sequence ID" value="NZ_CP051774.1"/>
</dbReference>
<evidence type="ECO:0000256" key="2">
    <source>
        <dbReference type="ARBA" id="ARBA00011779"/>
    </source>
</evidence>
<comment type="subcellular location">
    <subcellularLocation>
        <location evidence="1">Cell membrane</location>
        <topology evidence="1">Multi-pass membrane protein</topology>
    </subcellularLocation>
</comment>
<keyword evidence="7 9" id="KW-0472">Membrane</keyword>
<keyword evidence="6 9" id="KW-0764">Sulfate transport</keyword>
<dbReference type="InterPro" id="IPR011865">
    <property type="entry name" value="CysT_permease"/>
</dbReference>
<dbReference type="PANTHER" id="PTHR30406">
    <property type="entry name" value="SULFATE TRANSPORT SYSTEM PERMEASE PROTEIN"/>
    <property type="match status" value="1"/>
</dbReference>
<feature type="domain" description="ABC transmembrane type-1" evidence="10">
    <location>
        <begin position="58"/>
        <end position="263"/>
    </location>
</feature>
<dbReference type="Pfam" id="PF00528">
    <property type="entry name" value="BPD_transp_1"/>
    <property type="match status" value="1"/>
</dbReference>
<keyword evidence="5 9" id="KW-1133">Transmembrane helix</keyword>
<feature type="transmembrane region" description="Helical" evidence="9">
    <location>
        <begin position="96"/>
        <end position="116"/>
    </location>
</feature>
<dbReference type="InterPro" id="IPR035906">
    <property type="entry name" value="MetI-like_sf"/>
</dbReference>
<dbReference type="PANTHER" id="PTHR30406:SF8">
    <property type="entry name" value="SULFATE TRANSPORT SYSTEM PERMEASE PROTEIN CYST"/>
    <property type="match status" value="1"/>
</dbReference>
<dbReference type="KEGG" id="luo:HHL09_19735"/>
<feature type="transmembrane region" description="Helical" evidence="9">
    <location>
        <begin position="136"/>
        <end position="154"/>
    </location>
</feature>
<dbReference type="Gene3D" id="1.10.3720.10">
    <property type="entry name" value="MetI-like"/>
    <property type="match status" value="1"/>
</dbReference>
<keyword evidence="12" id="KW-1185">Reference proteome</keyword>
<sequence length="273" mass="29495">MAKKQRVLPGYGLSMGITITWLSLIILIPLAALFIKAAGLGPAQWWSILTSPRVLAAAKLTFGASAAAAGVSVVLGLLVSWVLVRYRFPGRGILDAIVDLPFALPTAVAGITLTQIYAPTGWIGKYLAEWGIKGAYSPFGVFIALTFIGFPFVVRTVQPVMEDLGPELEEASASLGANRWTTFRRVIFPLLVPALITGFTLAFARAIGEYGSVIFISGNLPMKTEILPLLIVAQLEQYKYEGAAVIAAGMLIVSFGLLFLINLLQRRLNWQSR</sequence>
<dbReference type="SUPFAM" id="SSF161098">
    <property type="entry name" value="MetI-like"/>
    <property type="match status" value="1"/>
</dbReference>
<evidence type="ECO:0000256" key="8">
    <source>
        <dbReference type="ARBA" id="ARBA00025323"/>
    </source>
</evidence>
<dbReference type="NCBIfam" id="TIGR02139">
    <property type="entry name" value="permease_CysT"/>
    <property type="match status" value="1"/>
</dbReference>
<dbReference type="NCBIfam" id="TIGR00969">
    <property type="entry name" value="3a0106s02"/>
    <property type="match status" value="1"/>
</dbReference>
<keyword evidence="4 9" id="KW-0812">Transmembrane</keyword>
<dbReference type="GO" id="GO:0005886">
    <property type="term" value="C:plasma membrane"/>
    <property type="evidence" value="ECO:0007669"/>
    <property type="project" value="UniProtKB-SubCell"/>
</dbReference>
<keyword evidence="3 9" id="KW-0813">Transport</keyword>
<feature type="transmembrane region" description="Helical" evidence="9">
    <location>
        <begin position="243"/>
        <end position="264"/>
    </location>
</feature>
<evidence type="ECO:0000256" key="7">
    <source>
        <dbReference type="ARBA" id="ARBA00023136"/>
    </source>
</evidence>
<proteinExistence type="inferred from homology"/>
<dbReference type="GO" id="GO:0015419">
    <property type="term" value="F:ABC-type sulfate transporter activity"/>
    <property type="evidence" value="ECO:0007669"/>
    <property type="project" value="UniProtKB-UniRule"/>
</dbReference>
<comment type="function">
    <text evidence="8">Part of the ABC transporter complex CysAWTP (TC 3.A.1.6.1) involved in sulfate/thiosulfate import. Probably responsible for the translocation of the substrate across the membrane.</text>
</comment>
<reference evidence="11 12" key="1">
    <citation type="submission" date="2020-04" db="EMBL/GenBank/DDBJ databases">
        <title>Luteolibacter sp. G-1-1-1 isolated from soil.</title>
        <authorList>
            <person name="Dahal R.H."/>
        </authorList>
    </citation>
    <scope>NUCLEOTIDE SEQUENCE [LARGE SCALE GENOMIC DNA]</scope>
    <source>
        <strain evidence="11 12">G-1-1-1</strain>
    </source>
</reference>
<feature type="transmembrane region" description="Helical" evidence="9">
    <location>
        <begin position="55"/>
        <end position="84"/>
    </location>
</feature>
<evidence type="ECO:0000256" key="1">
    <source>
        <dbReference type="ARBA" id="ARBA00004651"/>
    </source>
</evidence>
<evidence type="ECO:0000313" key="12">
    <source>
        <dbReference type="Proteomes" id="UP000501812"/>
    </source>
</evidence>
<dbReference type="EMBL" id="CP051774">
    <property type="protein sequence ID" value="QJE97921.1"/>
    <property type="molecule type" value="Genomic_DNA"/>
</dbReference>
<name>A0A858RMW2_9BACT</name>
<evidence type="ECO:0000256" key="5">
    <source>
        <dbReference type="ARBA" id="ARBA00022989"/>
    </source>
</evidence>
<organism evidence="11 12">
    <name type="scientific">Luteolibacter luteus</name>
    <dbReference type="NCBI Taxonomy" id="2728835"/>
    <lineage>
        <taxon>Bacteria</taxon>
        <taxon>Pseudomonadati</taxon>
        <taxon>Verrucomicrobiota</taxon>
        <taxon>Verrucomicrobiia</taxon>
        <taxon>Verrucomicrobiales</taxon>
        <taxon>Verrucomicrobiaceae</taxon>
        <taxon>Luteolibacter</taxon>
    </lineage>
</organism>
<comment type="similarity">
    <text evidence="9">Belongs to the binding-protein-dependent transport system permease family. CysTW subfamily.</text>
</comment>
<evidence type="ECO:0000259" key="10">
    <source>
        <dbReference type="PROSITE" id="PS50928"/>
    </source>
</evidence>
<accession>A0A858RMW2</accession>
<dbReference type="InterPro" id="IPR005667">
    <property type="entry name" value="Sulph_transpt2"/>
</dbReference>
<dbReference type="FunFam" id="1.10.3720.10:FF:000004">
    <property type="entry name" value="Sulfate transport system permease protein CysT"/>
    <property type="match status" value="1"/>
</dbReference>
<gene>
    <name evidence="11" type="primary">cysT</name>
    <name evidence="11" type="ORF">HHL09_19735</name>
</gene>
<evidence type="ECO:0000256" key="6">
    <source>
        <dbReference type="ARBA" id="ARBA00023032"/>
    </source>
</evidence>
<comment type="function">
    <text evidence="9">Part of the ABC transporter complex (TC 3.A.1.6.1) involved in sulfate/thiosulfate import.</text>
</comment>
<dbReference type="InterPro" id="IPR000515">
    <property type="entry name" value="MetI-like"/>
</dbReference>
<protein>
    <recommendedName>
        <fullName evidence="9">Sulfate transport system permease protein CysT</fullName>
    </recommendedName>
</protein>
<evidence type="ECO:0000256" key="4">
    <source>
        <dbReference type="ARBA" id="ARBA00022692"/>
    </source>
</evidence>
<evidence type="ECO:0000256" key="3">
    <source>
        <dbReference type="ARBA" id="ARBA00022448"/>
    </source>
</evidence>
<feature type="transmembrane region" description="Helical" evidence="9">
    <location>
        <begin position="186"/>
        <end position="207"/>
    </location>
</feature>
<dbReference type="Proteomes" id="UP000501812">
    <property type="component" value="Chromosome"/>
</dbReference>
<comment type="caution">
    <text evidence="9">Lacks conserved residue(s) required for the propagation of feature annotation.</text>
</comment>
<evidence type="ECO:0000256" key="9">
    <source>
        <dbReference type="RuleBase" id="RU366001"/>
    </source>
</evidence>
<feature type="transmembrane region" description="Helical" evidence="9">
    <location>
        <begin position="12"/>
        <end position="35"/>
    </location>
</feature>
<comment type="subunit">
    <text evidence="2">The complex is composed of two ATP-binding proteins (CysA), two transmembrane proteins (CysT and CysW) and a solute-binding protein (CysP).</text>
</comment>